<sequence length="168" mass="18678">MDAGDWIAIYAAIVASGALALEVRRWFESGPKIRLRANPGMTLIGHSGVEKNDILVVNAVNRGDAPTTITHLCLLEYPSRWAAWRKKHTQSFIVLHPQPEGYPPIIPKILGRGEEWTGLAHPQGEVAEALQKGTMWAAIYTTDRDKPYVAHIPKRKPEADNLKNAKKI</sequence>
<name>A0AA88F3A8_RHIRH</name>
<accession>A0AA88F3A8</accession>
<gene>
    <name evidence="1" type="ORF">DXM27_16540</name>
</gene>
<organism evidence="1 2">
    <name type="scientific">Rhizobium rhizogenes</name>
    <name type="common">Agrobacterium rhizogenes</name>
    <dbReference type="NCBI Taxonomy" id="359"/>
    <lineage>
        <taxon>Bacteria</taxon>
        <taxon>Pseudomonadati</taxon>
        <taxon>Pseudomonadota</taxon>
        <taxon>Alphaproteobacteria</taxon>
        <taxon>Hyphomicrobiales</taxon>
        <taxon>Rhizobiaceae</taxon>
        <taxon>Rhizobium/Agrobacterium group</taxon>
        <taxon>Rhizobium</taxon>
    </lineage>
</organism>
<dbReference type="AlphaFoldDB" id="A0AA88F3A8"/>
<evidence type="ECO:0000313" key="1">
    <source>
        <dbReference type="EMBL" id="KAA3500811.1"/>
    </source>
</evidence>
<dbReference type="Proteomes" id="UP000473658">
    <property type="component" value="Unassembled WGS sequence"/>
</dbReference>
<protein>
    <submittedName>
        <fullName evidence="1">Uncharacterized protein</fullName>
    </submittedName>
</protein>
<dbReference type="RefSeq" id="WP_149900113.1">
    <property type="nucleotide sequence ID" value="NZ_QRFF01000004.1"/>
</dbReference>
<dbReference type="EMBL" id="QRFF01000004">
    <property type="protein sequence ID" value="KAA3500811.1"/>
    <property type="molecule type" value="Genomic_DNA"/>
</dbReference>
<proteinExistence type="predicted"/>
<reference evidence="1 2" key="1">
    <citation type="submission" date="2018-08" db="EMBL/GenBank/DDBJ databases">
        <title>Crown Gall in kiwifruit.</title>
        <authorList>
            <person name="Visnovsky S.B."/>
            <person name="Pitman A.R."/>
        </authorList>
    </citation>
    <scope>NUCLEOTIDE SEQUENCE [LARGE SCALE GENOMIC DNA]</scope>
    <source>
        <strain evidence="1 2">SBV_302_78_2</strain>
    </source>
</reference>
<evidence type="ECO:0000313" key="2">
    <source>
        <dbReference type="Proteomes" id="UP000473658"/>
    </source>
</evidence>
<comment type="caution">
    <text evidence="1">The sequence shown here is derived from an EMBL/GenBank/DDBJ whole genome shotgun (WGS) entry which is preliminary data.</text>
</comment>